<name>A0A4C1V9F5_EUMVA</name>
<proteinExistence type="predicted"/>
<gene>
    <name evidence="2" type="ORF">EVAR_7397_1</name>
</gene>
<feature type="region of interest" description="Disordered" evidence="1">
    <location>
        <begin position="262"/>
        <end position="284"/>
    </location>
</feature>
<evidence type="ECO:0000313" key="3">
    <source>
        <dbReference type="Proteomes" id="UP000299102"/>
    </source>
</evidence>
<feature type="region of interest" description="Disordered" evidence="1">
    <location>
        <begin position="61"/>
        <end position="87"/>
    </location>
</feature>
<dbReference type="AlphaFoldDB" id="A0A4C1V9F5"/>
<protein>
    <submittedName>
        <fullName evidence="2">Uncharacterized protein</fullName>
    </submittedName>
</protein>
<organism evidence="2 3">
    <name type="scientific">Eumeta variegata</name>
    <name type="common">Bagworm moth</name>
    <name type="synonym">Eumeta japonica</name>
    <dbReference type="NCBI Taxonomy" id="151549"/>
    <lineage>
        <taxon>Eukaryota</taxon>
        <taxon>Metazoa</taxon>
        <taxon>Ecdysozoa</taxon>
        <taxon>Arthropoda</taxon>
        <taxon>Hexapoda</taxon>
        <taxon>Insecta</taxon>
        <taxon>Pterygota</taxon>
        <taxon>Neoptera</taxon>
        <taxon>Endopterygota</taxon>
        <taxon>Lepidoptera</taxon>
        <taxon>Glossata</taxon>
        <taxon>Ditrysia</taxon>
        <taxon>Tineoidea</taxon>
        <taxon>Psychidae</taxon>
        <taxon>Oiketicinae</taxon>
        <taxon>Eumeta</taxon>
    </lineage>
</organism>
<evidence type="ECO:0000313" key="2">
    <source>
        <dbReference type="EMBL" id="GBP34345.1"/>
    </source>
</evidence>
<feature type="compositionally biased region" description="Basic and acidic residues" evidence="1">
    <location>
        <begin position="73"/>
        <end position="84"/>
    </location>
</feature>
<sequence>MCDGRCCEWAPGPRRSPGAPAVSPNPRPGRACTYTEPYADIRPRHLDGIFFYGTSNKISPWDRKKNSSKKKHPSVDKRRRERYDSTATVTPAHVHARVGASLDAIRGSRTPGRRAAWGGEGVPRLVNAESQGYIGLVVFELFDKHSSSASREKSVHRLAFCPRGTTMVPIASNNYCLRVDRRARLYNNREKGDLFWSARAARGRESGRPSLVTFRVRRCRFRVPKPSDSATLEREPATRRGVVGERAALVSRARNSVRDVRFVSDPRASRPGRRRRDGDGATRANKMAARCRNLAHLTVLTPHSDKLRRSAARSRTAALALFPT</sequence>
<comment type="caution">
    <text evidence="2">The sequence shown here is derived from an EMBL/GenBank/DDBJ whole genome shotgun (WGS) entry which is preliminary data.</text>
</comment>
<keyword evidence="3" id="KW-1185">Reference proteome</keyword>
<dbReference type="Proteomes" id="UP000299102">
    <property type="component" value="Unassembled WGS sequence"/>
</dbReference>
<evidence type="ECO:0000256" key="1">
    <source>
        <dbReference type="SAM" id="MobiDB-lite"/>
    </source>
</evidence>
<reference evidence="2 3" key="1">
    <citation type="journal article" date="2019" name="Commun. Biol.">
        <title>The bagworm genome reveals a unique fibroin gene that provides high tensile strength.</title>
        <authorList>
            <person name="Kono N."/>
            <person name="Nakamura H."/>
            <person name="Ohtoshi R."/>
            <person name="Tomita M."/>
            <person name="Numata K."/>
            <person name="Arakawa K."/>
        </authorList>
    </citation>
    <scope>NUCLEOTIDE SEQUENCE [LARGE SCALE GENOMIC DNA]</scope>
</reference>
<dbReference type="EMBL" id="BGZK01000287">
    <property type="protein sequence ID" value="GBP34345.1"/>
    <property type="molecule type" value="Genomic_DNA"/>
</dbReference>
<accession>A0A4C1V9F5</accession>